<evidence type="ECO:0000259" key="1">
    <source>
        <dbReference type="SMART" id="SM01008"/>
    </source>
</evidence>
<dbReference type="PIRSF" id="PIRSF036389">
    <property type="entry name" value="IOR_B"/>
    <property type="match status" value="1"/>
</dbReference>
<dbReference type="Pfam" id="PF02738">
    <property type="entry name" value="MoCoBD_1"/>
    <property type="match status" value="1"/>
</dbReference>
<dbReference type="Gene3D" id="3.90.1170.50">
    <property type="entry name" value="Aldehyde oxidase/xanthine dehydrogenase, a/b hammerhead"/>
    <property type="match status" value="1"/>
</dbReference>
<dbReference type="Gene3D" id="3.30.365.10">
    <property type="entry name" value="Aldehyde oxidase/xanthine dehydrogenase, molybdopterin binding domain"/>
    <property type="match status" value="5"/>
</dbReference>
<protein>
    <submittedName>
        <fullName evidence="2">Molybdopterin-dependent oxidoreductase</fullName>
    </submittedName>
</protein>
<dbReference type="InterPro" id="IPR046867">
    <property type="entry name" value="AldOxase/xan_DH_MoCoBD2"/>
</dbReference>
<organism evidence="2 3">
    <name type="scientific">Massilia cellulosiltytica</name>
    <dbReference type="NCBI Taxonomy" id="2683234"/>
    <lineage>
        <taxon>Bacteria</taxon>
        <taxon>Pseudomonadati</taxon>
        <taxon>Pseudomonadota</taxon>
        <taxon>Betaproteobacteria</taxon>
        <taxon>Burkholderiales</taxon>
        <taxon>Oxalobacteraceae</taxon>
        <taxon>Telluria group</taxon>
        <taxon>Massilia</taxon>
    </lineage>
</organism>
<gene>
    <name evidence="2" type="ORF">GPY61_08530</name>
</gene>
<proteinExistence type="predicted"/>
<reference evidence="2 3" key="1">
    <citation type="submission" date="2019-12" db="EMBL/GenBank/DDBJ databases">
        <authorList>
            <person name="Li C."/>
            <person name="Zhao J."/>
        </authorList>
    </citation>
    <scope>NUCLEOTIDE SEQUENCE [LARGE SCALE GENOMIC DNA]</scope>
    <source>
        <strain evidence="2 3">NEAU-DD11</strain>
    </source>
</reference>
<dbReference type="InterPro" id="IPR000674">
    <property type="entry name" value="Ald_Oxase/Xan_DH_a/b"/>
</dbReference>
<comment type="caution">
    <text evidence="2">The sequence shown here is derived from an EMBL/GenBank/DDBJ whole genome shotgun (WGS) entry which is preliminary data.</text>
</comment>
<dbReference type="Proteomes" id="UP000443353">
    <property type="component" value="Unassembled WGS sequence"/>
</dbReference>
<evidence type="ECO:0000313" key="2">
    <source>
        <dbReference type="EMBL" id="MVW59977.1"/>
    </source>
</evidence>
<dbReference type="InterPro" id="IPR012368">
    <property type="entry name" value="OxRdtase_Mopterin-bd_su_IorB"/>
</dbReference>
<name>A0A7X3FXW3_9BURK</name>
<dbReference type="PANTHER" id="PTHR47495:SF2">
    <property type="entry name" value="ALDEHYDE DEHYDROGENASE"/>
    <property type="match status" value="1"/>
</dbReference>
<dbReference type="SUPFAM" id="SSF56003">
    <property type="entry name" value="Molybdenum cofactor-binding domain"/>
    <property type="match status" value="2"/>
</dbReference>
<dbReference type="InterPro" id="IPR008274">
    <property type="entry name" value="AldOxase/xan_DH_MoCoBD1"/>
</dbReference>
<dbReference type="InterPro" id="IPR006311">
    <property type="entry name" value="TAT_signal"/>
</dbReference>
<dbReference type="EMBL" id="WSES01000002">
    <property type="protein sequence ID" value="MVW59977.1"/>
    <property type="molecule type" value="Genomic_DNA"/>
</dbReference>
<dbReference type="AlphaFoldDB" id="A0A7X3FXW3"/>
<accession>A0A7X3FXW3</accession>
<dbReference type="Pfam" id="PF20256">
    <property type="entry name" value="MoCoBD_2"/>
    <property type="match status" value="2"/>
</dbReference>
<feature type="domain" description="Aldehyde oxidase/xanthine dehydrogenase a/b hammerhead" evidence="1">
    <location>
        <begin position="219"/>
        <end position="297"/>
    </location>
</feature>
<sequence>MVTRPQEKTLSHPTLSRRRFLAAGAAAGGGLLLQFALPLAGAAALASGAGLAPNAIVRIRPDGKVVLTMPYVEMGQGTYTSIPMLIAEELEIDLKDVVLEHAPPDDAKFANPALGFQVTGGSTTIRAAWEPMRRAGATARVLLVRAAAGRWNVDPASCRAERGTVLHVSSGRRLRYGQLVDAAAKLPLPKDADVVLKPADAFRLIGTPAKRLDTAGKLDGSARYGIDAVVPGMKVAALAISPVFGGRLAGADDAAALRIPGVRQVVKLDDCVAVVADNMGAANKGIAALAPRWDDGPNAGLATHDIVADMARAARGAGAKVRSEGDPEAALGKAARVIEATYELPFLAHAAMEPMNCTVHVKPDSCEIWTGTQVITRARAVAARVTGLPEERVTVHNHLLGGGFGRRLEIDGVERAVRIAREVPHPVKVVWSREQDIQHDMYRPYFYDRVRAGLDAQGKVVAWTHHVTGSSVLGRFMPPAFQNGFDHETMDGAEAPPYAFPAIGVSYVRHEPRNIPTAFWRGVGPTHNVFVVESFIDELAAAAGADPLRYRLDLLGNDPRARRVLELAAQKAGWQGPRAGDAGRGLSVQFAFGTYMALVVDAVAGPENEIRVPRVVCAVDCGAVVNPDTVRAQVESAIVFGISGALYGDITFRDGRVEQSNFHDYRVLRMHEAPKVETHIVASTNAPGGMGEPGTAALMPALANAVYALSGRRIRKLPIGATLPTA</sequence>
<dbReference type="SMART" id="SM01008">
    <property type="entry name" value="Ald_Xan_dh_C"/>
    <property type="match status" value="1"/>
</dbReference>
<dbReference type="InterPro" id="IPR037165">
    <property type="entry name" value="AldOxase/xan_DH_Mopterin-bd_sf"/>
</dbReference>
<dbReference type="PROSITE" id="PS51318">
    <property type="entry name" value="TAT"/>
    <property type="match status" value="1"/>
</dbReference>
<dbReference type="PANTHER" id="PTHR47495">
    <property type="entry name" value="ALDEHYDE DEHYDROGENASE"/>
    <property type="match status" value="1"/>
</dbReference>
<dbReference type="GO" id="GO:0016491">
    <property type="term" value="F:oxidoreductase activity"/>
    <property type="evidence" value="ECO:0007669"/>
    <property type="project" value="InterPro"/>
</dbReference>
<evidence type="ECO:0000313" key="3">
    <source>
        <dbReference type="Proteomes" id="UP000443353"/>
    </source>
</evidence>
<keyword evidence="3" id="KW-1185">Reference proteome</keyword>
<dbReference type="InterPro" id="IPR052516">
    <property type="entry name" value="N-heterocyclic_Hydroxylase"/>
</dbReference>